<evidence type="ECO:0000259" key="4">
    <source>
        <dbReference type="Pfam" id="PF07557"/>
    </source>
</evidence>
<dbReference type="EMBL" id="JBEAFC010000008">
    <property type="protein sequence ID" value="KAL1544108.1"/>
    <property type="molecule type" value="Genomic_DNA"/>
</dbReference>
<sequence>MLVELLYGKEEINVKKKVVQEAEEVTKGLEMNDDTRPRAANRRRRLSRSASLGSSTTSQQYAEMEIALSKRHCVRRESGGGTSRKTSISRPSRMAVEKVQSYKEIPLNIKMRRSH</sequence>
<feature type="compositionally biased region" description="Low complexity" evidence="3">
    <location>
        <begin position="48"/>
        <end position="58"/>
    </location>
</feature>
<keyword evidence="2" id="KW-0159">Chromosome partition</keyword>
<accession>A0ABD1GJ00</accession>
<dbReference type="PANTHER" id="PTHR34373:SF8">
    <property type="entry name" value="SHUGOSHIN"/>
    <property type="match status" value="1"/>
</dbReference>
<comment type="caution">
    <text evidence="5">The sequence shown here is derived from an EMBL/GenBank/DDBJ whole genome shotgun (WGS) entry which is preliminary data.</text>
</comment>
<protein>
    <submittedName>
        <fullName evidence="5">Shugoshin-1</fullName>
    </submittedName>
</protein>
<evidence type="ECO:0000256" key="2">
    <source>
        <dbReference type="ARBA" id="ARBA00022829"/>
    </source>
</evidence>
<evidence type="ECO:0000256" key="1">
    <source>
        <dbReference type="ARBA" id="ARBA00010845"/>
    </source>
</evidence>
<feature type="region of interest" description="Disordered" evidence="3">
    <location>
        <begin position="72"/>
        <end position="97"/>
    </location>
</feature>
<name>A0ABD1GJ00_SALDI</name>
<proteinExistence type="inferred from homology"/>
<dbReference type="InterPro" id="IPR011515">
    <property type="entry name" value="Shugoshin_C"/>
</dbReference>
<gene>
    <name evidence="5" type="ORF">AAHA92_21003</name>
</gene>
<dbReference type="AlphaFoldDB" id="A0ABD1GJ00"/>
<keyword evidence="6" id="KW-1185">Reference proteome</keyword>
<feature type="domain" description="Shugoshin C-terminal" evidence="4">
    <location>
        <begin position="89"/>
        <end position="113"/>
    </location>
</feature>
<dbReference type="Pfam" id="PF07557">
    <property type="entry name" value="Shugoshin_C"/>
    <property type="match status" value="1"/>
</dbReference>
<dbReference type="PANTHER" id="PTHR34373">
    <property type="entry name" value="SHUGOSHIN 2"/>
    <property type="match status" value="1"/>
</dbReference>
<dbReference type="Proteomes" id="UP001567538">
    <property type="component" value="Unassembled WGS sequence"/>
</dbReference>
<evidence type="ECO:0000313" key="6">
    <source>
        <dbReference type="Proteomes" id="UP001567538"/>
    </source>
</evidence>
<dbReference type="GO" id="GO:0007059">
    <property type="term" value="P:chromosome segregation"/>
    <property type="evidence" value="ECO:0007669"/>
    <property type="project" value="UniProtKB-KW"/>
</dbReference>
<evidence type="ECO:0000256" key="3">
    <source>
        <dbReference type="SAM" id="MobiDB-lite"/>
    </source>
</evidence>
<organism evidence="5 6">
    <name type="scientific">Salvia divinorum</name>
    <name type="common">Maria pastora</name>
    <name type="synonym">Diviner's sage</name>
    <dbReference type="NCBI Taxonomy" id="28513"/>
    <lineage>
        <taxon>Eukaryota</taxon>
        <taxon>Viridiplantae</taxon>
        <taxon>Streptophyta</taxon>
        <taxon>Embryophyta</taxon>
        <taxon>Tracheophyta</taxon>
        <taxon>Spermatophyta</taxon>
        <taxon>Magnoliopsida</taxon>
        <taxon>eudicotyledons</taxon>
        <taxon>Gunneridae</taxon>
        <taxon>Pentapetalae</taxon>
        <taxon>asterids</taxon>
        <taxon>lamiids</taxon>
        <taxon>Lamiales</taxon>
        <taxon>Lamiaceae</taxon>
        <taxon>Nepetoideae</taxon>
        <taxon>Mentheae</taxon>
        <taxon>Salviinae</taxon>
        <taxon>Salvia</taxon>
        <taxon>Salvia subgen. Calosphace</taxon>
    </lineage>
</organism>
<comment type="similarity">
    <text evidence="1">Belongs to the shugoshin family.</text>
</comment>
<evidence type="ECO:0000313" key="5">
    <source>
        <dbReference type="EMBL" id="KAL1544108.1"/>
    </source>
</evidence>
<dbReference type="InterPro" id="IPR044693">
    <property type="entry name" value="SGO_plant"/>
</dbReference>
<feature type="region of interest" description="Disordered" evidence="3">
    <location>
        <begin position="29"/>
        <end position="60"/>
    </location>
</feature>
<reference evidence="5 6" key="1">
    <citation type="submission" date="2024-06" db="EMBL/GenBank/DDBJ databases">
        <title>A chromosome level genome sequence of Diviner's sage (Salvia divinorum).</title>
        <authorList>
            <person name="Ford S.A."/>
            <person name="Ro D.-K."/>
            <person name="Ness R.W."/>
            <person name="Phillips M.A."/>
        </authorList>
    </citation>
    <scope>NUCLEOTIDE SEQUENCE [LARGE SCALE GENOMIC DNA]</scope>
    <source>
        <strain evidence="5">SAF-2024a</strain>
        <tissue evidence="5">Leaf</tissue>
    </source>
</reference>